<evidence type="ECO:0000259" key="15">
    <source>
        <dbReference type="SMART" id="SM00642"/>
    </source>
</evidence>
<organism evidence="16 17">
    <name type="scientific">Corynebacterium stercoris</name>
    <dbReference type="NCBI Taxonomy" id="2943490"/>
    <lineage>
        <taxon>Bacteria</taxon>
        <taxon>Bacillati</taxon>
        <taxon>Actinomycetota</taxon>
        <taxon>Actinomycetes</taxon>
        <taxon>Mycobacteriales</taxon>
        <taxon>Corynebacteriaceae</taxon>
        <taxon>Corynebacterium</taxon>
    </lineage>
</organism>
<evidence type="ECO:0000313" key="16">
    <source>
        <dbReference type="EMBL" id="MCP1386691.1"/>
    </source>
</evidence>
<evidence type="ECO:0000256" key="4">
    <source>
        <dbReference type="ARBA" id="ARBA00012268"/>
    </source>
</evidence>
<dbReference type="Gene3D" id="1.10.10.760">
    <property type="entry name" value="E-set domains of sugar-utilizing enzymes"/>
    <property type="match status" value="1"/>
</dbReference>
<dbReference type="Pfam" id="PF00128">
    <property type="entry name" value="Alpha-amylase"/>
    <property type="match status" value="1"/>
</dbReference>
<evidence type="ECO:0000256" key="6">
    <source>
        <dbReference type="ARBA" id="ARBA00022490"/>
    </source>
</evidence>
<evidence type="ECO:0000256" key="10">
    <source>
        <dbReference type="ARBA" id="ARBA00032057"/>
    </source>
</evidence>
<keyword evidence="7 14" id="KW-0378">Hydrolase</keyword>
<proteinExistence type="inferred from homology"/>
<evidence type="ECO:0000256" key="1">
    <source>
        <dbReference type="ARBA" id="ARBA00004496"/>
    </source>
</evidence>
<name>A0ABT1FY53_9CORY</name>
<dbReference type="Gene3D" id="2.60.40.10">
    <property type="entry name" value="Immunoglobulins"/>
    <property type="match status" value="1"/>
</dbReference>
<dbReference type="InterPro" id="IPR014756">
    <property type="entry name" value="Ig_E-set"/>
</dbReference>
<dbReference type="InterPro" id="IPR006047">
    <property type="entry name" value="GH13_cat_dom"/>
</dbReference>
<keyword evidence="6" id="KW-0963">Cytoplasm</keyword>
<evidence type="ECO:0000256" key="7">
    <source>
        <dbReference type="ARBA" id="ARBA00022801"/>
    </source>
</evidence>
<dbReference type="InterPro" id="IPR044901">
    <property type="entry name" value="Trehalose_TreZ_E-set_sf"/>
</dbReference>
<evidence type="ECO:0000256" key="9">
    <source>
        <dbReference type="ARBA" id="ARBA00023295"/>
    </source>
</evidence>
<dbReference type="NCBIfam" id="TIGR02402">
    <property type="entry name" value="trehalose_TreZ"/>
    <property type="match status" value="1"/>
</dbReference>
<dbReference type="Gene3D" id="3.20.20.80">
    <property type="entry name" value="Glycosidases"/>
    <property type="match status" value="1"/>
</dbReference>
<dbReference type="CDD" id="cd11325">
    <property type="entry name" value="AmyAc_GTHase"/>
    <property type="match status" value="1"/>
</dbReference>
<evidence type="ECO:0000256" key="5">
    <source>
        <dbReference type="ARBA" id="ARBA00015938"/>
    </source>
</evidence>
<dbReference type="InterPro" id="IPR017853">
    <property type="entry name" value="GH"/>
</dbReference>
<protein>
    <recommendedName>
        <fullName evidence="5 13">Malto-oligosyltrehalose trehalohydrolase</fullName>
        <shortName evidence="14">MTHase</shortName>
        <ecNumber evidence="4 13">3.2.1.141</ecNumber>
    </recommendedName>
    <alternativeName>
        <fullName evidence="11 14">4-alpha-D-((1-&gt;4)-alpha-D-glucano)trehalose trehalohydrolase</fullName>
    </alternativeName>
    <alternativeName>
        <fullName evidence="10 14">Maltooligosyl trehalose trehalohydrolase</fullName>
    </alternativeName>
</protein>
<dbReference type="RefSeq" id="WP_253575358.1">
    <property type="nucleotide sequence ID" value="NZ_JAMFTQ010000001.1"/>
</dbReference>
<evidence type="ECO:0000256" key="2">
    <source>
        <dbReference type="ARBA" id="ARBA00005199"/>
    </source>
</evidence>
<comment type="catalytic activity">
    <reaction evidence="12 14">
        <text>hydrolysis of (1-&gt;4)-alpha-D-glucosidic linkage in 4-alpha-D-[(1-&gt;4)-alpha-D-glucanosyl]n trehalose to yield trehalose and (1-&gt;4)-alpha-D-glucan.</text>
        <dbReference type="EC" id="3.2.1.141"/>
    </reaction>
</comment>
<reference evidence="16" key="1">
    <citation type="submission" date="2022-05" db="EMBL/GenBank/DDBJ databases">
        <title>Corynebacterium sp. TA-R-1 sp. nov., isolated from human feces.</title>
        <authorList>
            <person name="Shamsuzzaman M."/>
            <person name="Dahal R.H."/>
        </authorList>
    </citation>
    <scope>NUCLEOTIDE SEQUENCE</scope>
    <source>
        <strain evidence="16">TA-R-1</strain>
    </source>
</reference>
<dbReference type="SUPFAM" id="SSF81296">
    <property type="entry name" value="E set domains"/>
    <property type="match status" value="1"/>
</dbReference>
<dbReference type="Proteomes" id="UP001204000">
    <property type="component" value="Unassembled WGS sequence"/>
</dbReference>
<dbReference type="PIRSF" id="PIRSF006337">
    <property type="entry name" value="Trehalose_TreZ"/>
    <property type="match status" value="1"/>
</dbReference>
<feature type="domain" description="Glycosyl hydrolase family 13 catalytic" evidence="15">
    <location>
        <begin position="108"/>
        <end position="503"/>
    </location>
</feature>
<dbReference type="SMART" id="SM00642">
    <property type="entry name" value="Aamy"/>
    <property type="match status" value="1"/>
</dbReference>
<comment type="similarity">
    <text evidence="3 14">Belongs to the glycosyl hydrolase 13 family.</text>
</comment>
<sequence>MTNQQYEVWAPHPRQVRVTVDGERHDMDPDPARAGWWVLDPAVARPEPGARYAFSLHDGTEWTKPLPDPRTRCQPDGVHGPSQVVGTDFDWTDGQWRGLHLKDQVLYELHVGTFTEDGTFDGVIAKLDYLAKLGINAIELMPVQPFPGTRNWGYDGVAWLAVHAPYGGPEGLKRLVDAAHARGIAVILDVVYNHFGPEGNYNGMFGPYTTQGHTGWGDVVNISGPGSDEVRAYILAAVGQWLREFHVDGLRLDAVHAYDDRRAYSLMEEIRAVADTVAGETNVPRTIIGETDQNDPRIVNDESRGGYGLSAQWLDDVHHSVHTLISGEQQGYYVDYGTIEILADTLRNAYRFRDTWSEYRARTHGRPLDLSHVAPWQMITFTTNHDQTGNRAVGDRPSASLSPKQLALRAAVILLSPFTPMLFMGEEFGARTPFPFFISHSDEELARMTREGRLHEFSRQGWNPTDVPDPAAPATFHAARLDWEFGQRGHKLYDAYSTLLAIRREHGFNRDDLRTLKVEHGDTWLTMAEDGHPVVLAANFSNARVEVPVGGELMYSYTSPRVGADATELDPWGFAVIRTTG</sequence>
<evidence type="ECO:0000313" key="17">
    <source>
        <dbReference type="Proteomes" id="UP001204000"/>
    </source>
</evidence>
<comment type="pathway">
    <text evidence="2 14">Glycan biosynthesis; trehalose biosynthesis.</text>
</comment>
<evidence type="ECO:0000256" key="3">
    <source>
        <dbReference type="ARBA" id="ARBA00008061"/>
    </source>
</evidence>
<keyword evidence="17" id="KW-1185">Reference proteome</keyword>
<dbReference type="CDD" id="cd02853">
    <property type="entry name" value="E_set_MTHase_like_N"/>
    <property type="match status" value="1"/>
</dbReference>
<evidence type="ECO:0000256" key="14">
    <source>
        <dbReference type="PIRNR" id="PIRNR006337"/>
    </source>
</evidence>
<dbReference type="PANTHER" id="PTHR43651:SF11">
    <property type="entry name" value="MALTO-OLIGOSYLTREHALOSE TREHALOHYDROLASE"/>
    <property type="match status" value="1"/>
</dbReference>
<comment type="subcellular location">
    <subcellularLocation>
        <location evidence="1">Cytoplasm</location>
    </subcellularLocation>
</comment>
<dbReference type="InterPro" id="IPR012768">
    <property type="entry name" value="Trehalose_TreZ"/>
</dbReference>
<comment type="caution">
    <text evidence="16">The sequence shown here is derived from an EMBL/GenBank/DDBJ whole genome shotgun (WGS) entry which is preliminary data.</text>
</comment>
<evidence type="ECO:0000256" key="13">
    <source>
        <dbReference type="NCBIfam" id="TIGR02402"/>
    </source>
</evidence>
<evidence type="ECO:0000256" key="12">
    <source>
        <dbReference type="ARBA" id="ARBA00034013"/>
    </source>
</evidence>
<evidence type="ECO:0000256" key="8">
    <source>
        <dbReference type="ARBA" id="ARBA00023277"/>
    </source>
</evidence>
<dbReference type="InterPro" id="IPR013783">
    <property type="entry name" value="Ig-like_fold"/>
</dbReference>
<keyword evidence="8" id="KW-0119">Carbohydrate metabolism</keyword>
<accession>A0ABT1FY53</accession>
<gene>
    <name evidence="16" type="primary">treZ</name>
    <name evidence="16" type="ORF">M5J20_00550</name>
</gene>
<dbReference type="PANTHER" id="PTHR43651">
    <property type="entry name" value="1,4-ALPHA-GLUCAN-BRANCHING ENZYME"/>
    <property type="match status" value="1"/>
</dbReference>
<keyword evidence="9 14" id="KW-0326">Glycosidase</keyword>
<dbReference type="EMBL" id="JAMFTQ010000001">
    <property type="protein sequence ID" value="MCP1386691.1"/>
    <property type="molecule type" value="Genomic_DNA"/>
</dbReference>
<evidence type="ECO:0000256" key="11">
    <source>
        <dbReference type="ARBA" id="ARBA00033284"/>
    </source>
</evidence>
<dbReference type="SUPFAM" id="SSF51445">
    <property type="entry name" value="(Trans)glycosidases"/>
    <property type="match status" value="1"/>
</dbReference>
<dbReference type="EC" id="3.2.1.141" evidence="4 13"/>